<reference evidence="1" key="1">
    <citation type="submission" date="2022-10" db="EMBL/GenBank/DDBJ databases">
        <title>Complete Genome of Trichothecium roseum strain YXFP-22015, a Plant Pathogen Isolated from Citrus.</title>
        <authorList>
            <person name="Wang Y."/>
            <person name="Zhu L."/>
        </authorList>
    </citation>
    <scope>NUCLEOTIDE SEQUENCE</scope>
    <source>
        <strain evidence="1">YXFP-22015</strain>
    </source>
</reference>
<protein>
    <submittedName>
        <fullName evidence="1">Uncharacterized protein</fullName>
    </submittedName>
</protein>
<comment type="caution">
    <text evidence="1">The sequence shown here is derived from an EMBL/GenBank/DDBJ whole genome shotgun (WGS) entry which is preliminary data.</text>
</comment>
<keyword evidence="2" id="KW-1185">Reference proteome</keyword>
<dbReference type="EMBL" id="CM047946">
    <property type="protein sequence ID" value="KAI9897867.1"/>
    <property type="molecule type" value="Genomic_DNA"/>
</dbReference>
<dbReference type="Proteomes" id="UP001163324">
    <property type="component" value="Chromosome 7"/>
</dbReference>
<evidence type="ECO:0000313" key="1">
    <source>
        <dbReference type="EMBL" id="KAI9897867.1"/>
    </source>
</evidence>
<name>A0ACC0UWG9_9HYPO</name>
<evidence type="ECO:0000313" key="2">
    <source>
        <dbReference type="Proteomes" id="UP001163324"/>
    </source>
</evidence>
<organism evidence="1 2">
    <name type="scientific">Trichothecium roseum</name>
    <dbReference type="NCBI Taxonomy" id="47278"/>
    <lineage>
        <taxon>Eukaryota</taxon>
        <taxon>Fungi</taxon>
        <taxon>Dikarya</taxon>
        <taxon>Ascomycota</taxon>
        <taxon>Pezizomycotina</taxon>
        <taxon>Sordariomycetes</taxon>
        <taxon>Hypocreomycetidae</taxon>
        <taxon>Hypocreales</taxon>
        <taxon>Hypocreales incertae sedis</taxon>
        <taxon>Trichothecium</taxon>
    </lineage>
</organism>
<gene>
    <name evidence="1" type="ORF">N3K66_007723</name>
</gene>
<sequence>MSPSRSAEPAPNGTSKPAQQQQQQQQPPPTPPPPPPPSTSSSGPHPGFIVPSSQYRSELAIRRQQRAHASDPSREATSRLQGVELIDKVRARLRLPVRTFDTAAVYFHKFRLAFRDADYNYQDAALASLFVACKVEDTIKKSRDILAAAFSVKNPDKTVPADDKIFEAQSKVIIGLERLILETIGFDYRTRYPQKLLVKIVRAVLPPSSRPEAAKHFFSVAYALCTDMYRTFVPLKRTTFSMVMAVVELTARLLGQHLDDVTAFARGKASHSRAAVAETMLDLLDMYVQHSRSTKLGALFDLNLFMDIKIQLNLELEKAFEQRHLYFCNRCDNAGANHGDSGHRSAGGSRRASSPSLNGASAAATPKRSTARGGTSDGTMRFVFDPDTARAEVDAAAKYRKEEFEEYEIEVEEPIPPAPTPPPQHPRGPRDDRGGRRSRNRGGDRWAGGPYGRGGGGGGGGGGFRPDRRRGGGFH</sequence>
<accession>A0ACC0UWG9</accession>
<proteinExistence type="predicted"/>